<dbReference type="SUPFAM" id="SSF56300">
    <property type="entry name" value="Metallo-dependent phosphatases"/>
    <property type="match status" value="1"/>
</dbReference>
<dbReference type="PANTHER" id="PTHR40942">
    <property type="match status" value="1"/>
</dbReference>
<evidence type="ECO:0000256" key="3">
    <source>
        <dbReference type="ARBA" id="ARBA00012506"/>
    </source>
</evidence>
<dbReference type="EMBL" id="FMXN01000010">
    <property type="protein sequence ID" value="SDB44334.1"/>
    <property type="molecule type" value="Genomic_DNA"/>
</dbReference>
<keyword evidence="4" id="KW-0378">Hydrolase</keyword>
<proteinExistence type="inferred from homology"/>
<evidence type="ECO:0000256" key="1">
    <source>
        <dbReference type="ARBA" id="ARBA00003413"/>
    </source>
</evidence>
<evidence type="ECO:0000256" key="5">
    <source>
        <dbReference type="ARBA" id="ARBA00031248"/>
    </source>
</evidence>
<dbReference type="NCBIfam" id="NF001204">
    <property type="entry name" value="PRK00166.1"/>
    <property type="match status" value="1"/>
</dbReference>
<feature type="domain" description="Calcineurin-like phosphoesterase" evidence="9">
    <location>
        <begin position="5"/>
        <end position="131"/>
    </location>
</feature>
<evidence type="ECO:0000256" key="6">
    <source>
        <dbReference type="ARBA" id="ARBA00032248"/>
    </source>
</evidence>
<dbReference type="InterPro" id="IPR029052">
    <property type="entry name" value="Metallo-depent_PP-like"/>
</dbReference>
<gene>
    <name evidence="10" type="ORF">SAMN02927930_01701</name>
</gene>
<name>A0A1G6DGQ0_9GAMM</name>
<dbReference type="PIRSF" id="PIRSF000903">
    <property type="entry name" value="B5n-ttraPtase_sm"/>
    <property type="match status" value="1"/>
</dbReference>
<evidence type="ECO:0000256" key="4">
    <source>
        <dbReference type="ARBA" id="ARBA00022801"/>
    </source>
</evidence>
<dbReference type="Proteomes" id="UP000199626">
    <property type="component" value="Unassembled WGS sequence"/>
</dbReference>
<dbReference type="Pfam" id="PF00149">
    <property type="entry name" value="Metallophos"/>
    <property type="match status" value="1"/>
</dbReference>
<sequence length="278" mass="31083">MARYLVGDIQGCARQLEAALAQVAFDPQQDELWCVGDIVGRGPNSLQCLQLLRQLGAAVRITLGNHDLNLLAILAGVRAADPRDRLDDILALTESARKDWLDWLIQHPLLHRDDHLVMTHAGIYPGWSIDDAERYAEEAHQALICAWQQGQLAEFLSAMYGNKPSCWSPELVARERWRFMINALTRMRFCDAQGNLDLRVKTAPTDPTVPSTLKPWFDLRPESSTTIVFGHWAALMGATQRKDIIGLDTGCVWGAYLTLMQWPSGHRITQPGETTSAT</sequence>
<comment type="catalytic activity">
    <reaction evidence="8">
        <text>P(1),P(4)-bis(5'-adenosyl) tetraphosphate + H2O = 2 ADP + 2 H(+)</text>
        <dbReference type="Rhea" id="RHEA:24252"/>
        <dbReference type="ChEBI" id="CHEBI:15377"/>
        <dbReference type="ChEBI" id="CHEBI:15378"/>
        <dbReference type="ChEBI" id="CHEBI:58141"/>
        <dbReference type="ChEBI" id="CHEBI:456216"/>
        <dbReference type="EC" id="3.6.1.41"/>
    </reaction>
</comment>
<reference evidence="11" key="1">
    <citation type="submission" date="2016-10" db="EMBL/GenBank/DDBJ databases">
        <authorList>
            <person name="Varghese N."/>
            <person name="Submissions S."/>
        </authorList>
    </citation>
    <scope>NUCLEOTIDE SEQUENCE [LARGE SCALE GENOMIC DNA]</scope>
    <source>
        <strain evidence="11">CGMCC 1.10824</strain>
    </source>
</reference>
<dbReference type="GO" id="GO:0008803">
    <property type="term" value="F:bis(5'-nucleosyl)-tetraphosphatase (symmetrical) activity"/>
    <property type="evidence" value="ECO:0007669"/>
    <property type="project" value="UniProtKB-EC"/>
</dbReference>
<dbReference type="AlphaFoldDB" id="A0A1G6DGQ0"/>
<dbReference type="EC" id="3.6.1.41" evidence="3"/>
<keyword evidence="11" id="KW-1185">Reference proteome</keyword>
<comment type="similarity">
    <text evidence="2">Belongs to the Ap4A hydrolase family.</text>
</comment>
<evidence type="ECO:0000259" key="9">
    <source>
        <dbReference type="Pfam" id="PF00149"/>
    </source>
</evidence>
<evidence type="ECO:0000256" key="2">
    <source>
        <dbReference type="ARBA" id="ARBA00005419"/>
    </source>
</evidence>
<dbReference type="RefSeq" id="WP_092593634.1">
    <property type="nucleotide sequence ID" value="NZ_FMXN01000010.1"/>
</dbReference>
<comment type="function">
    <text evidence="1">Hydrolyzes diadenosine 5',5'''-P1,P4-tetraphosphate to yield ADP.</text>
</comment>
<evidence type="ECO:0000313" key="11">
    <source>
        <dbReference type="Proteomes" id="UP000199626"/>
    </source>
</evidence>
<protein>
    <recommendedName>
        <fullName evidence="3">bis(5'-nucleosyl)-tetraphosphatase (symmetrical)</fullName>
        <ecNumber evidence="3">3.6.1.41</ecNumber>
    </recommendedName>
    <alternativeName>
        <fullName evidence="6">Ap4A hydrolase</fullName>
    </alternativeName>
    <alternativeName>
        <fullName evidence="5">Diadenosine 5',5'''-P1,P4-tetraphosphate pyrophosphohydrolase</fullName>
    </alternativeName>
    <alternativeName>
        <fullName evidence="7">Diadenosine tetraphosphatase</fullName>
    </alternativeName>
</protein>
<dbReference type="InterPro" id="IPR004843">
    <property type="entry name" value="Calcineurin-like_PHP"/>
</dbReference>
<organism evidence="10 11">
    <name type="scientific">Pseudidiomarina indica</name>
    <dbReference type="NCBI Taxonomy" id="1159017"/>
    <lineage>
        <taxon>Bacteria</taxon>
        <taxon>Pseudomonadati</taxon>
        <taxon>Pseudomonadota</taxon>
        <taxon>Gammaproteobacteria</taxon>
        <taxon>Alteromonadales</taxon>
        <taxon>Idiomarinaceae</taxon>
        <taxon>Pseudidiomarina</taxon>
    </lineage>
</organism>
<evidence type="ECO:0000256" key="8">
    <source>
        <dbReference type="ARBA" id="ARBA00049417"/>
    </source>
</evidence>
<dbReference type="OrthoDB" id="9807890at2"/>
<evidence type="ECO:0000313" key="10">
    <source>
        <dbReference type="EMBL" id="SDB44334.1"/>
    </source>
</evidence>
<dbReference type="STRING" id="1159017.SAMN02927930_01701"/>
<dbReference type="InterPro" id="IPR004617">
    <property type="entry name" value="ApaH"/>
</dbReference>
<dbReference type="NCBIfam" id="TIGR00668">
    <property type="entry name" value="apaH"/>
    <property type="match status" value="1"/>
</dbReference>
<evidence type="ECO:0000256" key="7">
    <source>
        <dbReference type="ARBA" id="ARBA00033210"/>
    </source>
</evidence>
<dbReference type="PANTHER" id="PTHR40942:SF4">
    <property type="entry name" value="CYTOCHROME C5"/>
    <property type="match status" value="1"/>
</dbReference>
<accession>A0A1G6DGQ0</accession>
<dbReference type="Gene3D" id="3.60.21.10">
    <property type="match status" value="1"/>
</dbReference>